<proteinExistence type="predicted"/>
<dbReference type="RefSeq" id="WP_039649440.1">
    <property type="nucleotide sequence ID" value="NZ_CP007770.1"/>
</dbReference>
<dbReference type="Pfam" id="PF05538">
    <property type="entry name" value="Campylo_MOMP"/>
    <property type="match status" value="1"/>
</dbReference>
<evidence type="ECO:0000256" key="2">
    <source>
        <dbReference type="SAM" id="SignalP"/>
    </source>
</evidence>
<keyword evidence="2" id="KW-0732">Signal</keyword>
<feature type="chain" id="PRO_5002037666" evidence="2">
    <location>
        <begin position="23"/>
        <end position="419"/>
    </location>
</feature>
<dbReference type="Gene3D" id="2.40.160.10">
    <property type="entry name" value="Porin"/>
    <property type="match status" value="1"/>
</dbReference>
<protein>
    <submittedName>
        <fullName evidence="3">Major outer membrane protein</fullName>
    </submittedName>
</protein>
<dbReference type="KEGG" id="cis:CINS_0413"/>
<dbReference type="GeneID" id="74431226"/>
<evidence type="ECO:0000313" key="4">
    <source>
        <dbReference type="Proteomes" id="UP000031163"/>
    </source>
</evidence>
<name>A0A0A8H0H2_9BACT</name>
<feature type="region of interest" description="Disordered" evidence="1">
    <location>
        <begin position="49"/>
        <end position="79"/>
    </location>
</feature>
<dbReference type="EMBL" id="CP007770">
    <property type="protein sequence ID" value="AJC87412.1"/>
    <property type="molecule type" value="Genomic_DNA"/>
</dbReference>
<evidence type="ECO:0000313" key="3">
    <source>
        <dbReference type="EMBL" id="AJC87412.1"/>
    </source>
</evidence>
<dbReference type="HOGENOM" id="CLU_679130_0_0_7"/>
<organism evidence="3 4">
    <name type="scientific">Campylobacter insulaenigrae NCTC 12927</name>
    <dbReference type="NCBI Taxonomy" id="1031564"/>
    <lineage>
        <taxon>Bacteria</taxon>
        <taxon>Pseudomonadati</taxon>
        <taxon>Campylobacterota</taxon>
        <taxon>Epsilonproteobacteria</taxon>
        <taxon>Campylobacterales</taxon>
        <taxon>Campylobacteraceae</taxon>
        <taxon>Campylobacter</taxon>
    </lineage>
</organism>
<feature type="compositionally biased region" description="Polar residues" evidence="1">
    <location>
        <begin position="56"/>
        <end position="65"/>
    </location>
</feature>
<dbReference type="STRING" id="1031564.CINS_0413"/>
<evidence type="ECO:0000256" key="1">
    <source>
        <dbReference type="SAM" id="MobiDB-lite"/>
    </source>
</evidence>
<gene>
    <name evidence="3" type="primary">cmp</name>
    <name evidence="3" type="ORF">CINS_0413</name>
</gene>
<dbReference type="Proteomes" id="UP000031163">
    <property type="component" value="Chromosome"/>
</dbReference>
<dbReference type="InterPro" id="IPR023614">
    <property type="entry name" value="Porin_dom_sf"/>
</dbReference>
<sequence>MKLVKLSLVAALAAGAFSAANAVSLEEAIKDVDVSGMLRYRFESDRLDMGSKPHNAYSQTSNPTGNHPGVQDRGYNGSKNNTHKFKSQLNFKAALDDNFKAFVQFEYNTGEYGFGDDGTKKVGTNTHSTFAVKQAYLEYMNEAYATNVIFGKMEIDSIWTDDGVGTGAKVLNNSIEGLTFAGYWFDSFNDQDDGDFSELGIRNSSLYGAAVLGDFDPFAFQLWAAYSAGWAYLYAVDASYKFAFNDANFKIEGQYLGNVLESYHDDHGFSNGNFYAARFSGDISAFDFQAGIVGYGDKNEYSLVTLEDTGKVITAGEQIFYSDGSSLNGDFGKNLFYFAGIGYTFAETLRVGFDYIGGTTKFDKADDIDKNEFVGSVSYAYSPKLTFSGFYSYLTEDYNEKGVSDNKDQYIRLEALYKF</sequence>
<reference evidence="3 4" key="1">
    <citation type="journal article" date="2014" name="Genome Biol. Evol.">
        <title>Comparative Genomics of the Campylobacter lari Group.</title>
        <authorList>
            <person name="Miller W.G."/>
            <person name="Yee E."/>
            <person name="Chapman M.H."/>
            <person name="Smith T.P."/>
            <person name="Bono J.L."/>
            <person name="Huynh S."/>
            <person name="Parker C.T."/>
            <person name="Vandamme P."/>
            <person name="Luong K."/>
            <person name="Korlach J."/>
        </authorList>
    </citation>
    <scope>NUCLEOTIDE SEQUENCE [LARGE SCALE GENOMIC DNA]</scope>
    <source>
        <strain evidence="3 4">NCTC 12927</strain>
    </source>
</reference>
<dbReference type="AlphaFoldDB" id="A0A0A8H0H2"/>
<accession>A0A0A8H0H2</accession>
<feature type="signal peptide" evidence="2">
    <location>
        <begin position="1"/>
        <end position="22"/>
    </location>
</feature>
<dbReference type="InterPro" id="IPR008439">
    <property type="entry name" value="Campylo_MOMP"/>
</dbReference>
<dbReference type="SUPFAM" id="SSF56935">
    <property type="entry name" value="Porins"/>
    <property type="match status" value="1"/>
</dbReference>